<dbReference type="SUPFAM" id="SSF48726">
    <property type="entry name" value="Immunoglobulin"/>
    <property type="match status" value="1"/>
</dbReference>
<feature type="non-terminal residue" evidence="2">
    <location>
        <position position="1"/>
    </location>
</feature>
<comment type="caution">
    <text evidence="2">The sequence shown here is derived from an EMBL/GenBank/DDBJ whole genome shotgun (WGS) entry which is preliminary data.</text>
</comment>
<dbReference type="Proteomes" id="UP000478052">
    <property type="component" value="Unassembled WGS sequence"/>
</dbReference>
<dbReference type="InterPro" id="IPR036179">
    <property type="entry name" value="Ig-like_dom_sf"/>
</dbReference>
<dbReference type="PANTHER" id="PTHR23279:SF6">
    <property type="entry name" value="DEFECTIVE PROBOSCIS EXTENSION RESPONSE 7, ISOFORM F"/>
    <property type="match status" value="1"/>
</dbReference>
<sequence length="54" mass="6425">VSWVRRRDWHILSSGVLTYINDGRFRVFHSEKSDDWDLRISPVAKIDNGTYECQ</sequence>
<dbReference type="InterPro" id="IPR007110">
    <property type="entry name" value="Ig-like_dom"/>
</dbReference>
<dbReference type="EMBL" id="VUJU01006759">
    <property type="protein sequence ID" value="KAF0747673.1"/>
    <property type="molecule type" value="Genomic_DNA"/>
</dbReference>
<dbReference type="InterPro" id="IPR037448">
    <property type="entry name" value="Zig-8"/>
</dbReference>
<dbReference type="InterPro" id="IPR013783">
    <property type="entry name" value="Ig-like_fold"/>
</dbReference>
<reference evidence="2 3" key="1">
    <citation type="submission" date="2019-08" db="EMBL/GenBank/DDBJ databases">
        <title>Whole genome of Aphis craccivora.</title>
        <authorList>
            <person name="Voronova N.V."/>
            <person name="Shulinski R.S."/>
            <person name="Bandarenka Y.V."/>
            <person name="Zhorov D.G."/>
            <person name="Warner D."/>
        </authorList>
    </citation>
    <scope>NUCLEOTIDE SEQUENCE [LARGE SCALE GENOMIC DNA]</scope>
    <source>
        <strain evidence="2">180601</strain>
        <tissue evidence="2">Whole Body</tissue>
    </source>
</reference>
<dbReference type="OrthoDB" id="10031887at2759"/>
<dbReference type="GO" id="GO:0032589">
    <property type="term" value="C:neuron projection membrane"/>
    <property type="evidence" value="ECO:0007669"/>
    <property type="project" value="TreeGrafter"/>
</dbReference>
<organism evidence="2 3">
    <name type="scientific">Aphis craccivora</name>
    <name type="common">Cowpea aphid</name>
    <dbReference type="NCBI Taxonomy" id="307492"/>
    <lineage>
        <taxon>Eukaryota</taxon>
        <taxon>Metazoa</taxon>
        <taxon>Ecdysozoa</taxon>
        <taxon>Arthropoda</taxon>
        <taxon>Hexapoda</taxon>
        <taxon>Insecta</taxon>
        <taxon>Pterygota</taxon>
        <taxon>Neoptera</taxon>
        <taxon>Paraneoptera</taxon>
        <taxon>Hemiptera</taxon>
        <taxon>Sternorrhyncha</taxon>
        <taxon>Aphidomorpha</taxon>
        <taxon>Aphidoidea</taxon>
        <taxon>Aphididae</taxon>
        <taxon>Aphidini</taxon>
        <taxon>Aphis</taxon>
        <taxon>Aphis</taxon>
    </lineage>
</organism>
<proteinExistence type="predicted"/>
<keyword evidence="3" id="KW-1185">Reference proteome</keyword>
<dbReference type="Gene3D" id="2.60.40.10">
    <property type="entry name" value="Immunoglobulins"/>
    <property type="match status" value="1"/>
</dbReference>
<evidence type="ECO:0000313" key="2">
    <source>
        <dbReference type="EMBL" id="KAF0747673.1"/>
    </source>
</evidence>
<name>A0A6G0Y267_APHCR</name>
<evidence type="ECO:0000259" key="1">
    <source>
        <dbReference type="PROSITE" id="PS50835"/>
    </source>
</evidence>
<feature type="non-terminal residue" evidence="2">
    <location>
        <position position="54"/>
    </location>
</feature>
<evidence type="ECO:0000313" key="3">
    <source>
        <dbReference type="Proteomes" id="UP000478052"/>
    </source>
</evidence>
<dbReference type="PROSITE" id="PS50835">
    <property type="entry name" value="IG_LIKE"/>
    <property type="match status" value="1"/>
</dbReference>
<dbReference type="AlphaFoldDB" id="A0A6G0Y267"/>
<feature type="domain" description="Ig-like" evidence="1">
    <location>
        <begin position="1"/>
        <end position="54"/>
    </location>
</feature>
<protein>
    <submittedName>
        <fullName evidence="2">Limbic system-associated membrane protein-like</fullName>
    </submittedName>
</protein>
<gene>
    <name evidence="2" type="ORF">FWK35_00038807</name>
</gene>
<dbReference type="PANTHER" id="PTHR23279">
    <property type="entry name" value="DEFECTIVE PROBOSCIS EXTENSION RESPONSE DPR -RELATED"/>
    <property type="match status" value="1"/>
</dbReference>
<dbReference type="GO" id="GO:0050808">
    <property type="term" value="P:synapse organization"/>
    <property type="evidence" value="ECO:0007669"/>
    <property type="project" value="TreeGrafter"/>
</dbReference>
<accession>A0A6G0Y267</accession>